<feature type="compositionally biased region" description="Polar residues" evidence="1">
    <location>
        <begin position="93"/>
        <end position="106"/>
    </location>
</feature>
<keyword evidence="3" id="KW-1185">Reference proteome</keyword>
<evidence type="ECO:0000256" key="1">
    <source>
        <dbReference type="SAM" id="MobiDB-lite"/>
    </source>
</evidence>
<reference evidence="2" key="1">
    <citation type="submission" date="2023-07" db="EMBL/GenBank/DDBJ databases">
        <title>A chromosome-level genome assembly of Lolium multiflorum.</title>
        <authorList>
            <person name="Chen Y."/>
            <person name="Copetti D."/>
            <person name="Kolliker R."/>
            <person name="Studer B."/>
        </authorList>
    </citation>
    <scope>NUCLEOTIDE SEQUENCE</scope>
    <source>
        <strain evidence="2">02402/16</strain>
        <tissue evidence="2">Leaf</tissue>
    </source>
</reference>
<name>A0AAD8VCN9_LOLMU</name>
<evidence type="ECO:0000313" key="3">
    <source>
        <dbReference type="Proteomes" id="UP001231189"/>
    </source>
</evidence>
<dbReference type="AlphaFoldDB" id="A0AAD8VCN9"/>
<dbReference type="EMBL" id="JAUUTY010000414">
    <property type="protein sequence ID" value="KAK1601489.1"/>
    <property type="molecule type" value="Genomic_DNA"/>
</dbReference>
<organism evidence="2 3">
    <name type="scientific">Lolium multiflorum</name>
    <name type="common">Italian ryegrass</name>
    <name type="synonym">Lolium perenne subsp. multiflorum</name>
    <dbReference type="NCBI Taxonomy" id="4521"/>
    <lineage>
        <taxon>Eukaryota</taxon>
        <taxon>Viridiplantae</taxon>
        <taxon>Streptophyta</taxon>
        <taxon>Embryophyta</taxon>
        <taxon>Tracheophyta</taxon>
        <taxon>Spermatophyta</taxon>
        <taxon>Magnoliopsida</taxon>
        <taxon>Liliopsida</taxon>
        <taxon>Poales</taxon>
        <taxon>Poaceae</taxon>
        <taxon>BOP clade</taxon>
        <taxon>Pooideae</taxon>
        <taxon>Poodae</taxon>
        <taxon>Poeae</taxon>
        <taxon>Poeae Chloroplast Group 2 (Poeae type)</taxon>
        <taxon>Loliodinae</taxon>
        <taxon>Loliinae</taxon>
        <taxon>Lolium</taxon>
    </lineage>
</organism>
<feature type="compositionally biased region" description="Polar residues" evidence="1">
    <location>
        <begin position="126"/>
        <end position="140"/>
    </location>
</feature>
<sequence>MALTVRLAGQCFDLANGEVKLLTLHKLEAYDGVIRLAREHLGLSAALLRANVPLLRPFFSFVLATPKWCVPGDGVAGKDAEQRSDASTEENSSEGAQSSPRDSSPGDTERSTTQSQTDSPTSASQKRSTPEPTVLQTDGISSGDVEEVPMPSAALGLSNSPSVTDQVANLAQTTAKPIVTTSASLPFLGEGCDPSSLLTFDPDSIEPAVSKAGEEPDPSAVDGPLQRLKVLLSSSVDTLVENPEAIKGILEDIQPRLPVTLQVKLWPAVFLSVFRSRVQSARQRITLRRAQLPLRADIAGKCQRLNEKKAALDAKTATSTRSVKLETLRKELETRQLIQDEESLLARSQEEAQGLTADLKTDLAEIRALSS</sequence>
<protein>
    <submittedName>
        <fullName evidence="2">Uncharacterized protein</fullName>
    </submittedName>
</protein>
<feature type="compositionally biased region" description="Low complexity" evidence="1">
    <location>
        <begin position="111"/>
        <end position="125"/>
    </location>
</feature>
<feature type="region of interest" description="Disordered" evidence="1">
    <location>
        <begin position="75"/>
        <end position="160"/>
    </location>
</feature>
<comment type="caution">
    <text evidence="2">The sequence shown here is derived from an EMBL/GenBank/DDBJ whole genome shotgun (WGS) entry which is preliminary data.</text>
</comment>
<feature type="compositionally biased region" description="Basic and acidic residues" evidence="1">
    <location>
        <begin position="76"/>
        <end position="86"/>
    </location>
</feature>
<dbReference type="Proteomes" id="UP001231189">
    <property type="component" value="Unassembled WGS sequence"/>
</dbReference>
<proteinExistence type="predicted"/>
<gene>
    <name evidence="2" type="ORF">QYE76_008064</name>
</gene>
<accession>A0AAD8VCN9</accession>
<evidence type="ECO:0000313" key="2">
    <source>
        <dbReference type="EMBL" id="KAK1601489.1"/>
    </source>
</evidence>